<dbReference type="InterPro" id="IPR006710">
    <property type="entry name" value="Glyco_hydro_43"/>
</dbReference>
<feature type="site" description="Important for catalytic activity, responsible for pKa modulation of the active site Glu and correct orientation of both the proton donor and substrate" evidence="5">
    <location>
        <position position="146"/>
    </location>
</feature>
<feature type="domain" description="Beta-xylosidase C-terminal Concanavalin A-like" evidence="8">
    <location>
        <begin position="334"/>
        <end position="474"/>
    </location>
</feature>
<evidence type="ECO:0000256" key="5">
    <source>
        <dbReference type="PIRSR" id="PIRSR606710-2"/>
    </source>
</evidence>
<dbReference type="Gene3D" id="2.115.10.20">
    <property type="entry name" value="Glycosyl hydrolase domain, family 43"/>
    <property type="match status" value="1"/>
</dbReference>
<protein>
    <submittedName>
        <fullName evidence="9">Family 43 glycosylhydrolase</fullName>
    </submittedName>
</protein>
<organism evidence="9 10">
    <name type="scientific">Candidatus Parabacteroides intestinigallinarum</name>
    <dbReference type="NCBI Taxonomy" id="2838722"/>
    <lineage>
        <taxon>Bacteria</taxon>
        <taxon>Pseudomonadati</taxon>
        <taxon>Bacteroidota</taxon>
        <taxon>Bacteroidia</taxon>
        <taxon>Bacteroidales</taxon>
        <taxon>Tannerellaceae</taxon>
        <taxon>Parabacteroides</taxon>
    </lineage>
</organism>
<dbReference type="CDD" id="cd08999">
    <property type="entry name" value="GH43_ABN-like"/>
    <property type="match status" value="1"/>
</dbReference>
<evidence type="ECO:0000259" key="8">
    <source>
        <dbReference type="Pfam" id="PF17851"/>
    </source>
</evidence>
<accession>A0A9D2BQN7</accession>
<feature type="chain" id="PRO_5039557466" evidence="7">
    <location>
        <begin position="20"/>
        <end position="516"/>
    </location>
</feature>
<dbReference type="SUPFAM" id="SSF75005">
    <property type="entry name" value="Arabinanase/levansucrase/invertase"/>
    <property type="match status" value="1"/>
</dbReference>
<reference evidence="9" key="2">
    <citation type="submission" date="2021-04" db="EMBL/GenBank/DDBJ databases">
        <authorList>
            <person name="Gilroy R."/>
        </authorList>
    </citation>
    <scope>NUCLEOTIDE SEQUENCE</scope>
    <source>
        <strain evidence="9">ChiHecec2B26-12326</strain>
    </source>
</reference>
<evidence type="ECO:0000313" key="9">
    <source>
        <dbReference type="EMBL" id="HIX86321.1"/>
    </source>
</evidence>
<feature type="signal peptide" evidence="7">
    <location>
        <begin position="1"/>
        <end position="19"/>
    </location>
</feature>
<sequence length="516" mass="58144">MRQTRTFLSLLFYASCAIAGWSQQNAYFTNPVIHGDVPDPSILRIGETYYATGTSSEWAPHYPIFTSTDLVNWRQIGHIFDQKPDWTLSSFWAPEWFHHDGRTYVYYTARKRSDNISCIGVAVADSPTSKFKDYGPVVEFGKEAIDAFVLEDKGELYISWKAYGLDNRPIELLACQLSDDGLRLEGEPFHLLRDDDRVGMEGQHWFKHGDYYYLIYSEGGCCGPRSDYAVSVARSKNIDGPYEKYAGNPILHGSKEVLSIGHGTIATAPDGRMYYLCHAYLPGNGFYQGRQPFLQEIRMGDDGWPHFVTGEYAVRTQPVPFAETAQRPLADFYDDFSADRLRNDWSWNYTFADIQASVRNGRLTLAGMPKQGVSSGTALCLRPAAERYTFETAVVNQNDAWKGIALYGDARNLITLGCAGDRLMLKCLMDGKERMLADLPLPASPLYLRMEVEEGTCVSFAWSRDGECWSALSTDTLSADEARALVQWDRVSRPGLYHEGKTAAPAVYMYARLINH</sequence>
<gene>
    <name evidence="9" type="ORF">H9848_06905</name>
</gene>
<evidence type="ECO:0000256" key="7">
    <source>
        <dbReference type="SAM" id="SignalP"/>
    </source>
</evidence>
<proteinExistence type="inferred from homology"/>
<feature type="active site" description="Proton donor" evidence="4">
    <location>
        <position position="201"/>
    </location>
</feature>
<evidence type="ECO:0000313" key="10">
    <source>
        <dbReference type="Proteomes" id="UP000823847"/>
    </source>
</evidence>
<keyword evidence="7" id="KW-0732">Signal</keyword>
<dbReference type="Pfam" id="PF04616">
    <property type="entry name" value="Glyco_hydro_43"/>
    <property type="match status" value="1"/>
</dbReference>
<dbReference type="InterPro" id="IPR051795">
    <property type="entry name" value="Glycosyl_Hydrlase_43"/>
</dbReference>
<name>A0A9D2BQN7_9BACT</name>
<evidence type="ECO:0000256" key="6">
    <source>
        <dbReference type="RuleBase" id="RU361187"/>
    </source>
</evidence>
<dbReference type="GO" id="GO:0004553">
    <property type="term" value="F:hydrolase activity, hydrolyzing O-glycosyl compounds"/>
    <property type="evidence" value="ECO:0007669"/>
    <property type="project" value="InterPro"/>
</dbReference>
<dbReference type="AlphaFoldDB" id="A0A9D2BQN7"/>
<dbReference type="GO" id="GO:0005975">
    <property type="term" value="P:carbohydrate metabolic process"/>
    <property type="evidence" value="ECO:0007669"/>
    <property type="project" value="InterPro"/>
</dbReference>
<dbReference type="InterPro" id="IPR013320">
    <property type="entry name" value="ConA-like_dom_sf"/>
</dbReference>
<dbReference type="PANTHER" id="PTHR42812">
    <property type="entry name" value="BETA-XYLOSIDASE"/>
    <property type="match status" value="1"/>
</dbReference>
<evidence type="ECO:0000256" key="1">
    <source>
        <dbReference type="ARBA" id="ARBA00009865"/>
    </source>
</evidence>
<evidence type="ECO:0000256" key="3">
    <source>
        <dbReference type="ARBA" id="ARBA00023295"/>
    </source>
</evidence>
<reference evidence="9" key="1">
    <citation type="journal article" date="2021" name="PeerJ">
        <title>Extensive microbial diversity within the chicken gut microbiome revealed by metagenomics and culture.</title>
        <authorList>
            <person name="Gilroy R."/>
            <person name="Ravi A."/>
            <person name="Getino M."/>
            <person name="Pursley I."/>
            <person name="Horton D.L."/>
            <person name="Alikhan N.F."/>
            <person name="Baker D."/>
            <person name="Gharbi K."/>
            <person name="Hall N."/>
            <person name="Watson M."/>
            <person name="Adriaenssens E.M."/>
            <person name="Foster-Nyarko E."/>
            <person name="Jarju S."/>
            <person name="Secka A."/>
            <person name="Antonio M."/>
            <person name="Oren A."/>
            <person name="Chaudhuri R.R."/>
            <person name="La Ragione R."/>
            <person name="Hildebrand F."/>
            <person name="Pallen M.J."/>
        </authorList>
    </citation>
    <scope>NUCLEOTIDE SEQUENCE</scope>
    <source>
        <strain evidence="9">ChiHecec2B26-12326</strain>
    </source>
</reference>
<comment type="caution">
    <text evidence="9">The sequence shown here is derived from an EMBL/GenBank/DDBJ whole genome shotgun (WGS) entry which is preliminary data.</text>
</comment>
<dbReference type="EMBL" id="DXEN01000054">
    <property type="protein sequence ID" value="HIX86321.1"/>
    <property type="molecule type" value="Genomic_DNA"/>
</dbReference>
<dbReference type="Gene3D" id="2.60.120.200">
    <property type="match status" value="1"/>
</dbReference>
<dbReference type="SUPFAM" id="SSF49899">
    <property type="entry name" value="Concanavalin A-like lectins/glucanases"/>
    <property type="match status" value="1"/>
</dbReference>
<evidence type="ECO:0000256" key="2">
    <source>
        <dbReference type="ARBA" id="ARBA00022801"/>
    </source>
</evidence>
<dbReference type="InterPro" id="IPR023296">
    <property type="entry name" value="Glyco_hydro_beta-prop_sf"/>
</dbReference>
<comment type="similarity">
    <text evidence="1 6">Belongs to the glycosyl hydrolase 43 family.</text>
</comment>
<keyword evidence="3 6" id="KW-0326">Glycosidase</keyword>
<dbReference type="Pfam" id="PF17851">
    <property type="entry name" value="GH43_C2"/>
    <property type="match status" value="1"/>
</dbReference>
<keyword evidence="2 6" id="KW-0378">Hydrolase</keyword>
<feature type="active site" description="Proton acceptor" evidence="4">
    <location>
        <position position="39"/>
    </location>
</feature>
<dbReference type="Proteomes" id="UP000823847">
    <property type="component" value="Unassembled WGS sequence"/>
</dbReference>
<dbReference type="PANTHER" id="PTHR42812:SF5">
    <property type="entry name" value="ENDO-ARABINASE"/>
    <property type="match status" value="1"/>
</dbReference>
<evidence type="ECO:0000256" key="4">
    <source>
        <dbReference type="PIRSR" id="PIRSR606710-1"/>
    </source>
</evidence>
<dbReference type="InterPro" id="IPR041542">
    <property type="entry name" value="GH43_C2"/>
</dbReference>